<organism evidence="1 2">
    <name type="scientific">Batillaria attramentaria</name>
    <dbReference type="NCBI Taxonomy" id="370345"/>
    <lineage>
        <taxon>Eukaryota</taxon>
        <taxon>Metazoa</taxon>
        <taxon>Spiralia</taxon>
        <taxon>Lophotrochozoa</taxon>
        <taxon>Mollusca</taxon>
        <taxon>Gastropoda</taxon>
        <taxon>Caenogastropoda</taxon>
        <taxon>Sorbeoconcha</taxon>
        <taxon>Cerithioidea</taxon>
        <taxon>Batillariidae</taxon>
        <taxon>Batillaria</taxon>
    </lineage>
</organism>
<evidence type="ECO:0000313" key="2">
    <source>
        <dbReference type="Proteomes" id="UP001519460"/>
    </source>
</evidence>
<dbReference type="AlphaFoldDB" id="A0ABD0JQY0"/>
<dbReference type="Proteomes" id="UP001519460">
    <property type="component" value="Unassembled WGS sequence"/>
</dbReference>
<name>A0ABD0JQY0_9CAEN</name>
<dbReference type="EMBL" id="JACVVK020000354">
    <property type="protein sequence ID" value="KAK7477273.1"/>
    <property type="molecule type" value="Genomic_DNA"/>
</dbReference>
<accession>A0ABD0JQY0</accession>
<comment type="caution">
    <text evidence="1">The sequence shown here is derived from an EMBL/GenBank/DDBJ whole genome shotgun (WGS) entry which is preliminary data.</text>
</comment>
<reference evidence="1 2" key="1">
    <citation type="journal article" date="2023" name="Sci. Data">
        <title>Genome assembly of the Korean intertidal mud-creeper Batillaria attramentaria.</title>
        <authorList>
            <person name="Patra A.K."/>
            <person name="Ho P.T."/>
            <person name="Jun S."/>
            <person name="Lee S.J."/>
            <person name="Kim Y."/>
            <person name="Won Y.J."/>
        </authorList>
    </citation>
    <scope>NUCLEOTIDE SEQUENCE [LARGE SCALE GENOMIC DNA]</scope>
    <source>
        <strain evidence="1">Wonlab-2016</strain>
    </source>
</reference>
<proteinExistence type="predicted"/>
<evidence type="ECO:0000313" key="1">
    <source>
        <dbReference type="EMBL" id="KAK7477273.1"/>
    </source>
</evidence>
<keyword evidence="2" id="KW-1185">Reference proteome</keyword>
<protein>
    <submittedName>
        <fullName evidence="1">Uncharacterized protein</fullName>
    </submittedName>
</protein>
<gene>
    <name evidence="1" type="ORF">BaRGS_00031461</name>
</gene>
<sequence length="105" mass="11921">MRVHSGVAERDNEVQYDMTTSLKRGVTNRNYHSSLVNISCSCLHSLLTPSPVRHKSFPVGLQSVEKCYQRESEWLSDWVNTRSYSSRLAGARPLISAPSGRRERV</sequence>